<dbReference type="InterPro" id="IPR000847">
    <property type="entry name" value="LysR_HTH_N"/>
</dbReference>
<keyword evidence="2" id="KW-0805">Transcription regulation</keyword>
<dbReference type="PROSITE" id="PS50931">
    <property type="entry name" value="HTH_LYSR"/>
    <property type="match status" value="1"/>
</dbReference>
<keyword evidence="4" id="KW-0804">Transcription</keyword>
<accession>A0ABU8IQZ0</accession>
<reference evidence="6 7" key="1">
    <citation type="journal article" date="2022" name="Arch. Microbiol.">
        <title>Paraburkholderia bengalensis sp. nov. isolated from roots of Oryza sativa, IR64.</title>
        <authorList>
            <person name="Nag P."/>
            <person name="Mondal N."/>
            <person name="Sarkar J."/>
            <person name="Das S."/>
        </authorList>
    </citation>
    <scope>NUCLEOTIDE SEQUENCE [LARGE SCALE GENOMIC DNA]</scope>
    <source>
        <strain evidence="6 7">IR64_4_BI</strain>
    </source>
</reference>
<gene>
    <name evidence="6" type="ORF">H3V53_11760</name>
</gene>
<evidence type="ECO:0000256" key="1">
    <source>
        <dbReference type="ARBA" id="ARBA00009437"/>
    </source>
</evidence>
<sequence>MKFKLRQMEVFRAVMLTGTVSGAARMLYVSQPAVSRLLNHTETSLGIKLFERTGGKLLPTSAATSLFEEVQQVYDAALSVDRFVEHLASRSTTEIGVSCSPSLGLSLMPRVIELFTQRNPKTRIRFHTTLTKDVPNELLSKQIDLAVTVLPLNNPNLTVEKLGTGKMVCAMPDNHPLAARKTITFDDLGTHKTIFLSPSIAFGRLIRSTLEAHGVDITPTIDVPRAELACALAKRALGVAIVDEFSVANDLWAGLVVRPLAATISFNVNLVCAKFSVQSRTAEQFIGILRECMRLHQAEKPFA</sequence>
<evidence type="ECO:0000256" key="2">
    <source>
        <dbReference type="ARBA" id="ARBA00023015"/>
    </source>
</evidence>
<dbReference type="PANTHER" id="PTHR30427:SF1">
    <property type="entry name" value="TRANSCRIPTIONAL ACTIVATOR PROTEIN LYSR"/>
    <property type="match status" value="1"/>
</dbReference>
<evidence type="ECO:0000313" key="7">
    <source>
        <dbReference type="Proteomes" id="UP001386437"/>
    </source>
</evidence>
<dbReference type="PANTHER" id="PTHR30427">
    <property type="entry name" value="TRANSCRIPTIONAL ACTIVATOR PROTEIN LYSR"/>
    <property type="match status" value="1"/>
</dbReference>
<keyword evidence="7" id="KW-1185">Reference proteome</keyword>
<dbReference type="SUPFAM" id="SSF46785">
    <property type="entry name" value="Winged helix' DNA-binding domain"/>
    <property type="match status" value="1"/>
</dbReference>
<comment type="similarity">
    <text evidence="1">Belongs to the LysR transcriptional regulatory family.</text>
</comment>
<comment type="caution">
    <text evidence="6">The sequence shown here is derived from an EMBL/GenBank/DDBJ whole genome shotgun (WGS) entry which is preliminary data.</text>
</comment>
<dbReference type="EMBL" id="JACFYJ010000015">
    <property type="protein sequence ID" value="MEI5997853.1"/>
    <property type="molecule type" value="Genomic_DNA"/>
</dbReference>
<evidence type="ECO:0000313" key="6">
    <source>
        <dbReference type="EMBL" id="MEI5997853.1"/>
    </source>
</evidence>
<dbReference type="InterPro" id="IPR005119">
    <property type="entry name" value="LysR_subst-bd"/>
</dbReference>
<dbReference type="InterPro" id="IPR036390">
    <property type="entry name" value="WH_DNA-bd_sf"/>
</dbReference>
<evidence type="ECO:0000256" key="3">
    <source>
        <dbReference type="ARBA" id="ARBA00023125"/>
    </source>
</evidence>
<name>A0ABU8IQZ0_9BURK</name>
<dbReference type="SUPFAM" id="SSF53850">
    <property type="entry name" value="Periplasmic binding protein-like II"/>
    <property type="match status" value="1"/>
</dbReference>
<evidence type="ECO:0000256" key="4">
    <source>
        <dbReference type="ARBA" id="ARBA00023163"/>
    </source>
</evidence>
<keyword evidence="3" id="KW-0238">DNA-binding</keyword>
<evidence type="ECO:0000259" key="5">
    <source>
        <dbReference type="PROSITE" id="PS50931"/>
    </source>
</evidence>
<dbReference type="Gene3D" id="1.10.10.10">
    <property type="entry name" value="Winged helix-like DNA-binding domain superfamily/Winged helix DNA-binding domain"/>
    <property type="match status" value="1"/>
</dbReference>
<dbReference type="RefSeq" id="WP_336598063.1">
    <property type="nucleotide sequence ID" value="NZ_JACFYJ010000015.1"/>
</dbReference>
<feature type="domain" description="HTH lysR-type" evidence="5">
    <location>
        <begin position="3"/>
        <end position="60"/>
    </location>
</feature>
<dbReference type="Gene3D" id="3.40.190.290">
    <property type="match status" value="1"/>
</dbReference>
<dbReference type="Proteomes" id="UP001386437">
    <property type="component" value="Unassembled WGS sequence"/>
</dbReference>
<organism evidence="6 7">
    <name type="scientific">Paraburkholderia bengalensis</name>
    <dbReference type="NCBI Taxonomy" id="2747562"/>
    <lineage>
        <taxon>Bacteria</taxon>
        <taxon>Pseudomonadati</taxon>
        <taxon>Pseudomonadota</taxon>
        <taxon>Betaproteobacteria</taxon>
        <taxon>Burkholderiales</taxon>
        <taxon>Burkholderiaceae</taxon>
        <taxon>Paraburkholderia</taxon>
    </lineage>
</organism>
<protein>
    <submittedName>
        <fullName evidence="6">LysR family transcriptional regulator</fullName>
    </submittedName>
</protein>
<dbReference type="Pfam" id="PF00126">
    <property type="entry name" value="HTH_1"/>
    <property type="match status" value="1"/>
</dbReference>
<dbReference type="Pfam" id="PF03466">
    <property type="entry name" value="LysR_substrate"/>
    <property type="match status" value="1"/>
</dbReference>
<proteinExistence type="inferred from homology"/>
<dbReference type="PRINTS" id="PR00039">
    <property type="entry name" value="HTHLYSR"/>
</dbReference>
<dbReference type="CDD" id="cd08415">
    <property type="entry name" value="PBP2_LysR_opines_like"/>
    <property type="match status" value="1"/>
</dbReference>
<dbReference type="InterPro" id="IPR037424">
    <property type="entry name" value="NocR_PBP2"/>
</dbReference>
<dbReference type="InterPro" id="IPR036388">
    <property type="entry name" value="WH-like_DNA-bd_sf"/>
</dbReference>